<gene>
    <name evidence="3" type="primary">LOC117144350</name>
</gene>
<dbReference type="AlphaFoldDB" id="A0A6P8KPQ5"/>
<sequence>MTQHENQQAILSNFVREMSEGVDRLIRDQAELKVHLNEVLDENRRLDSELAKCRSILAGGDYQEIKHRLQLSNKALDASKKQVDELIKERNSLQTMHNLSKQTIETMEMDLKNYRVQLKMSGDDQVLLPFINPNHLLIIIL</sequence>
<evidence type="ECO:0000313" key="3">
    <source>
        <dbReference type="RefSeq" id="XP_033165356.1"/>
    </source>
</evidence>
<reference evidence="3" key="1">
    <citation type="submission" date="2025-08" db="UniProtKB">
        <authorList>
            <consortium name="RefSeq"/>
        </authorList>
    </citation>
    <scope>IDENTIFICATION</scope>
    <source>
        <strain evidence="3">Mau12</strain>
        <tissue evidence="3">Whole Body</tissue>
    </source>
</reference>
<dbReference type="GeneID" id="117144350"/>
<name>A0A6P8KPQ5_DROMA</name>
<protein>
    <submittedName>
        <fullName evidence="3">Uncharacterized protein LOC117144350 isoform X3</fullName>
    </submittedName>
</protein>
<evidence type="ECO:0000313" key="2">
    <source>
        <dbReference type="Proteomes" id="UP000515162"/>
    </source>
</evidence>
<dbReference type="Proteomes" id="UP000515162">
    <property type="component" value="Chromosome 3R"/>
</dbReference>
<evidence type="ECO:0000256" key="1">
    <source>
        <dbReference type="SAM" id="Coils"/>
    </source>
</evidence>
<keyword evidence="1" id="KW-0175">Coiled coil</keyword>
<proteinExistence type="predicted"/>
<keyword evidence="2" id="KW-1185">Reference proteome</keyword>
<dbReference type="RefSeq" id="XP_033165356.1">
    <property type="nucleotide sequence ID" value="XM_033309465.1"/>
</dbReference>
<accession>A0A6P8KPQ5</accession>
<organism evidence="2 3">
    <name type="scientific">Drosophila mauritiana</name>
    <name type="common">Fruit fly</name>
    <dbReference type="NCBI Taxonomy" id="7226"/>
    <lineage>
        <taxon>Eukaryota</taxon>
        <taxon>Metazoa</taxon>
        <taxon>Ecdysozoa</taxon>
        <taxon>Arthropoda</taxon>
        <taxon>Hexapoda</taxon>
        <taxon>Insecta</taxon>
        <taxon>Pterygota</taxon>
        <taxon>Neoptera</taxon>
        <taxon>Endopterygota</taxon>
        <taxon>Diptera</taxon>
        <taxon>Brachycera</taxon>
        <taxon>Muscomorpha</taxon>
        <taxon>Ephydroidea</taxon>
        <taxon>Drosophilidae</taxon>
        <taxon>Drosophila</taxon>
        <taxon>Sophophora</taxon>
    </lineage>
</organism>
<feature type="coiled-coil region" evidence="1">
    <location>
        <begin position="69"/>
        <end position="96"/>
    </location>
</feature>